<dbReference type="InterPro" id="IPR054722">
    <property type="entry name" value="PolX-like_BBD"/>
</dbReference>
<dbReference type="HOGENOM" id="CLU_173553_0_0_1"/>
<keyword evidence="3" id="KW-1185">Reference proteome</keyword>
<protein>
    <recommendedName>
        <fullName evidence="1">Retrovirus-related Pol polyprotein from transposon TNT 1-94-like beta-barrel domain-containing protein</fullName>
    </recommendedName>
</protein>
<evidence type="ECO:0000313" key="3">
    <source>
        <dbReference type="Proteomes" id="UP000017836"/>
    </source>
</evidence>
<dbReference type="Proteomes" id="UP000017836">
    <property type="component" value="Unassembled WGS sequence"/>
</dbReference>
<evidence type="ECO:0000313" key="2">
    <source>
        <dbReference type="EMBL" id="ERM97802.1"/>
    </source>
</evidence>
<gene>
    <name evidence="2" type="ORF">AMTR_s00116p00140640</name>
</gene>
<dbReference type="Gramene" id="ERM97802">
    <property type="protein sequence ID" value="ERM97802"/>
    <property type="gene ID" value="AMTR_s00116p00140640"/>
</dbReference>
<sequence>MSKEHVVDFREKKVGDWKLYMRNSSWVHILDEATMKLPLPRAGTLTLNNVLYTPDMRRSLISLSRVDKNGVQVNVKRGNMTCLNDGIEVAKASLCGSLYKLEINEMK</sequence>
<reference evidence="3" key="1">
    <citation type="journal article" date="2013" name="Science">
        <title>The Amborella genome and the evolution of flowering plants.</title>
        <authorList>
            <consortium name="Amborella Genome Project"/>
        </authorList>
    </citation>
    <scope>NUCLEOTIDE SEQUENCE [LARGE SCALE GENOMIC DNA]</scope>
</reference>
<proteinExistence type="predicted"/>
<organism evidence="2 3">
    <name type="scientific">Amborella trichopoda</name>
    <dbReference type="NCBI Taxonomy" id="13333"/>
    <lineage>
        <taxon>Eukaryota</taxon>
        <taxon>Viridiplantae</taxon>
        <taxon>Streptophyta</taxon>
        <taxon>Embryophyta</taxon>
        <taxon>Tracheophyta</taxon>
        <taxon>Spermatophyta</taxon>
        <taxon>Magnoliopsida</taxon>
        <taxon>Amborellales</taxon>
        <taxon>Amborellaceae</taxon>
        <taxon>Amborella</taxon>
    </lineage>
</organism>
<accession>W1NPZ7</accession>
<dbReference type="Pfam" id="PF22936">
    <property type="entry name" value="Pol_BBD"/>
    <property type="match status" value="1"/>
</dbReference>
<dbReference type="AlphaFoldDB" id="W1NPZ7"/>
<feature type="domain" description="Retrovirus-related Pol polyprotein from transposon TNT 1-94-like beta-barrel" evidence="1">
    <location>
        <begin position="7"/>
        <end position="70"/>
    </location>
</feature>
<name>W1NPZ7_AMBTC</name>
<evidence type="ECO:0000259" key="1">
    <source>
        <dbReference type="Pfam" id="PF22936"/>
    </source>
</evidence>
<dbReference type="EMBL" id="KI395851">
    <property type="protein sequence ID" value="ERM97802.1"/>
    <property type="molecule type" value="Genomic_DNA"/>
</dbReference>